<gene>
    <name evidence="1" type="ORF">ACN38_g7065</name>
</gene>
<protein>
    <submittedName>
        <fullName evidence="1">Uncharacterized protein</fullName>
    </submittedName>
</protein>
<dbReference type="Proteomes" id="UP000037696">
    <property type="component" value="Unassembled WGS sequence"/>
</dbReference>
<name>A0A0N0RYL1_9EURO</name>
<proteinExistence type="predicted"/>
<comment type="caution">
    <text evidence="1">The sequence shown here is derived from an EMBL/GenBank/DDBJ whole genome shotgun (WGS) entry which is preliminary data.</text>
</comment>
<organism evidence="1 2">
    <name type="scientific">Penicillium nordicum</name>
    <dbReference type="NCBI Taxonomy" id="229535"/>
    <lineage>
        <taxon>Eukaryota</taxon>
        <taxon>Fungi</taxon>
        <taxon>Dikarya</taxon>
        <taxon>Ascomycota</taxon>
        <taxon>Pezizomycotina</taxon>
        <taxon>Eurotiomycetes</taxon>
        <taxon>Eurotiomycetidae</taxon>
        <taxon>Eurotiales</taxon>
        <taxon>Aspergillaceae</taxon>
        <taxon>Penicillium</taxon>
    </lineage>
</organism>
<sequence length="79" mass="8707">MRCFNNNIDKPKNLGHSCVICRKTSHISNLSRSSSPLFSSSEASDNTIILPSLHLFFDLVKGFHSSSCSSFLQLVGSFL</sequence>
<evidence type="ECO:0000313" key="1">
    <source>
        <dbReference type="EMBL" id="KOS42053.1"/>
    </source>
</evidence>
<dbReference type="EMBL" id="LHQQ01000115">
    <property type="protein sequence ID" value="KOS42053.1"/>
    <property type="molecule type" value="Genomic_DNA"/>
</dbReference>
<accession>A0A0N0RYL1</accession>
<keyword evidence="2" id="KW-1185">Reference proteome</keyword>
<evidence type="ECO:0000313" key="2">
    <source>
        <dbReference type="Proteomes" id="UP000037696"/>
    </source>
</evidence>
<reference evidence="1 2" key="1">
    <citation type="submission" date="2015-08" db="EMBL/GenBank/DDBJ databases">
        <title>Genome sequencing of Penicillium nordicum.</title>
        <authorList>
            <person name="Nguyen H.D."/>
            <person name="Seifert K.A."/>
        </authorList>
    </citation>
    <scope>NUCLEOTIDE SEQUENCE [LARGE SCALE GENOMIC DNA]</scope>
    <source>
        <strain evidence="1 2">DAOMC 185683</strain>
    </source>
</reference>
<dbReference type="AlphaFoldDB" id="A0A0N0RYL1"/>